<keyword evidence="2" id="KW-0934">Plastid</keyword>
<keyword evidence="3" id="KW-0732">Signal</keyword>
<dbReference type="PANTHER" id="PTHR31906">
    <property type="entry name" value="PLASTID-LIPID-ASSOCIATED PROTEIN 4, CHLOROPLASTIC-RELATED"/>
    <property type="match status" value="1"/>
</dbReference>
<sequence>MMLNLHSQGGLTILIVLWSFACCWAFTQQGQYLKFSTKTVLKRRAGDLTNLNASLFNFDFGRKQVKDIEADNRPSTRDIKAQLLKVVEDSQRGLLTTPEDQELINDYIAKLEALNPAAKADPEEYRRTLNKRWRLTWTTEQEVLFIAEKGFFGLPVMDIYQDIDTVNNRLQNMIEFPQDSYFSVMSSCREDQDNTLRVNFEFSSCSAKWKSIKVPLPPFGKGWFENVYLDDDLRINRDSRGDLQITTPY</sequence>
<dbReference type="GO" id="GO:0009536">
    <property type="term" value="C:plastid"/>
    <property type="evidence" value="ECO:0007669"/>
    <property type="project" value="UniProtKB-SubCell"/>
</dbReference>
<dbReference type="InterPro" id="IPR006843">
    <property type="entry name" value="PAP/fibrillin_dom"/>
</dbReference>
<comment type="subcellular location">
    <subcellularLocation>
        <location evidence="1">Plastid</location>
    </subcellularLocation>
</comment>
<evidence type="ECO:0000256" key="3">
    <source>
        <dbReference type="SAM" id="SignalP"/>
    </source>
</evidence>
<feature type="domain" description="Plastid lipid-associated protein/fibrillin conserved" evidence="4">
    <location>
        <begin position="78"/>
        <end position="245"/>
    </location>
</feature>
<proteinExistence type="predicted"/>
<protein>
    <recommendedName>
        <fullName evidence="4">Plastid lipid-associated protein/fibrillin conserved domain-containing protein</fullName>
    </recommendedName>
</protein>
<evidence type="ECO:0000256" key="2">
    <source>
        <dbReference type="ARBA" id="ARBA00022640"/>
    </source>
</evidence>
<evidence type="ECO:0000313" key="5">
    <source>
        <dbReference type="EMBL" id="CAE0635090.1"/>
    </source>
</evidence>
<reference evidence="5" key="1">
    <citation type="submission" date="2021-01" db="EMBL/GenBank/DDBJ databases">
        <authorList>
            <person name="Corre E."/>
            <person name="Pelletier E."/>
            <person name="Niang G."/>
            <person name="Scheremetjew M."/>
            <person name="Finn R."/>
            <person name="Kale V."/>
            <person name="Holt S."/>
            <person name="Cochrane G."/>
            <person name="Meng A."/>
            <person name="Brown T."/>
            <person name="Cohen L."/>
        </authorList>
    </citation>
    <scope>NUCLEOTIDE SEQUENCE</scope>
    <source>
        <strain evidence="5">CCMP3107</strain>
    </source>
</reference>
<feature type="signal peptide" evidence="3">
    <location>
        <begin position="1"/>
        <end position="25"/>
    </location>
</feature>
<dbReference type="AlphaFoldDB" id="A0A7S3XXJ7"/>
<dbReference type="Pfam" id="PF04755">
    <property type="entry name" value="PAP_fibrillin"/>
    <property type="match status" value="1"/>
</dbReference>
<organism evidence="5">
    <name type="scientific">Heterosigma akashiwo</name>
    <name type="common">Chromophytic alga</name>
    <name type="synonym">Heterosigma carterae</name>
    <dbReference type="NCBI Taxonomy" id="2829"/>
    <lineage>
        <taxon>Eukaryota</taxon>
        <taxon>Sar</taxon>
        <taxon>Stramenopiles</taxon>
        <taxon>Ochrophyta</taxon>
        <taxon>Raphidophyceae</taxon>
        <taxon>Chattonellales</taxon>
        <taxon>Chattonellaceae</taxon>
        <taxon>Heterosigma</taxon>
    </lineage>
</organism>
<evidence type="ECO:0000256" key="1">
    <source>
        <dbReference type="ARBA" id="ARBA00004474"/>
    </source>
</evidence>
<accession>A0A7S3XXJ7</accession>
<name>A0A7S3XXJ7_HETAK</name>
<evidence type="ECO:0000259" key="4">
    <source>
        <dbReference type="Pfam" id="PF04755"/>
    </source>
</evidence>
<dbReference type="EMBL" id="HBIU01029993">
    <property type="protein sequence ID" value="CAE0635090.1"/>
    <property type="molecule type" value="Transcribed_RNA"/>
</dbReference>
<gene>
    <name evidence="5" type="ORF">HAKA00212_LOCUS13830</name>
</gene>
<feature type="chain" id="PRO_5030817267" description="Plastid lipid-associated protein/fibrillin conserved domain-containing protein" evidence="3">
    <location>
        <begin position="26"/>
        <end position="249"/>
    </location>
</feature>
<dbReference type="InterPro" id="IPR039633">
    <property type="entry name" value="PAP"/>
</dbReference>